<protein>
    <recommendedName>
        <fullName evidence="2">isoleucine--tRNA ligase</fullName>
        <ecNumber evidence="2">6.1.1.5</ecNumber>
    </recommendedName>
    <alternativeName>
        <fullName evidence="8">Isoleucyl-tRNA synthetase</fullName>
    </alternativeName>
</protein>
<dbReference type="InterPro" id="IPR013155">
    <property type="entry name" value="M/V/L/I-tRNA-synth_anticd-bd"/>
</dbReference>
<keyword evidence="13" id="KW-1185">Reference proteome</keyword>
<dbReference type="CDD" id="cd07960">
    <property type="entry name" value="Anticodon_Ia_Ile_BEm"/>
    <property type="match status" value="1"/>
</dbReference>
<evidence type="ECO:0000259" key="11">
    <source>
        <dbReference type="Pfam" id="PF08264"/>
    </source>
</evidence>
<evidence type="ECO:0000256" key="6">
    <source>
        <dbReference type="ARBA" id="ARBA00022917"/>
    </source>
</evidence>
<dbReference type="SUPFAM" id="SSF52374">
    <property type="entry name" value="Nucleotidylyl transferase"/>
    <property type="match status" value="1"/>
</dbReference>
<name>A0ABR3GNT2_9PEZI</name>
<dbReference type="PROSITE" id="PS00178">
    <property type="entry name" value="AA_TRNA_LIGASE_I"/>
    <property type="match status" value="1"/>
</dbReference>
<proteinExistence type="inferred from homology"/>
<dbReference type="SUPFAM" id="SSF47323">
    <property type="entry name" value="Anticodon-binding domain of a subclass of class I aminoacyl-tRNA synthetases"/>
    <property type="match status" value="1"/>
</dbReference>
<evidence type="ECO:0000256" key="3">
    <source>
        <dbReference type="ARBA" id="ARBA00022598"/>
    </source>
</evidence>
<dbReference type="Gene3D" id="1.10.10.830">
    <property type="entry name" value="Ile-tRNA synthetase CP2 domain-like"/>
    <property type="match status" value="1"/>
</dbReference>
<dbReference type="InterPro" id="IPR001412">
    <property type="entry name" value="aa-tRNA-synth_I_CS"/>
</dbReference>
<dbReference type="HAMAP" id="MF_02002">
    <property type="entry name" value="Ile_tRNA_synth_type1"/>
    <property type="match status" value="1"/>
</dbReference>
<evidence type="ECO:0000256" key="7">
    <source>
        <dbReference type="ARBA" id="ARBA00023146"/>
    </source>
</evidence>
<dbReference type="Pfam" id="PF00133">
    <property type="entry name" value="tRNA-synt_1"/>
    <property type="match status" value="1"/>
</dbReference>
<dbReference type="EC" id="6.1.1.5" evidence="2"/>
<dbReference type="InterPro" id="IPR014729">
    <property type="entry name" value="Rossmann-like_a/b/a_fold"/>
</dbReference>
<evidence type="ECO:0000256" key="4">
    <source>
        <dbReference type="ARBA" id="ARBA00022741"/>
    </source>
</evidence>
<dbReference type="PANTHER" id="PTHR42765">
    <property type="entry name" value="SOLEUCYL-TRNA SYNTHETASE"/>
    <property type="match status" value="1"/>
</dbReference>
<dbReference type="InterPro" id="IPR009008">
    <property type="entry name" value="Val/Leu/Ile-tRNA-synth_edit"/>
</dbReference>
<dbReference type="InterPro" id="IPR002300">
    <property type="entry name" value="aa-tRNA-synth_Ia"/>
</dbReference>
<keyword evidence="5 9" id="KW-0067">ATP-binding</keyword>
<dbReference type="Gene3D" id="3.90.740.10">
    <property type="entry name" value="Valyl/Leucyl/Isoleucyl-tRNA synthetase, editing domain"/>
    <property type="match status" value="1"/>
</dbReference>
<sequence>MRKINVAALKRGVLKDTILLPLTSLPIRTCPHVPPRLVKRSTEALYQWQNTELPKENSFVIHDGPPYANGSLHMGHALNKILKDIVGRFQILSGRRLSFIPGWDCHGLPIELKALTANLDDPKLWKSEKRKKENLFAASEAAELGKSMNPVLIRALAQKLASKTVEEQKAAFKAWGIIGDWDNAYSTMDKDYEIEQLVIFREMLKKGLIYRRFRPVYWSPSSGSALAEAELEYNENHASIAAFVKFPIKEFSGSSLGDKFPTGLSAAIWTTTPWTIPANKAIAVHPELEYSVLRTDAHGHLLVASLRVEALREHIQGELEVVQEGILGEELIGLRYTHPMLNSDSPLQPVLAADFVTADSGTGLVHCAPGHGMEDYLLCLKHKIAPFSPVDSDGRFTDDVIPFGSNLPGVIVYYGGTQRVLELLTKSKALLGIQERYVHKYPYDWRTKLPVIVRATAQWFADVDRIKAPAVESLSKVKFIPEAGRSRLKAFVEGRSEWCISRQRAWGVPIPALYDAETCEPLLTEESVNHIISVIKKRGIDAWWSDGPDEIAWIPETLRGGEKKWLRGGETMDVWFDSGTSWATLKKRIGEREEGKPLADLYLEGSDQHRGWFQSSLLTSVASEGKSPFGMVLTHGFCLDEKGKKMSKSQGNVVSPDDIIEGKIPKLKKGVKAAGGLSALRLWVAYCDYTKDVAIGNEVLHHVYECLRKMRITMRFLLGNLETWDGVEVAYENMTKTDQYALAQLYKVNAITREAYQNMQFNKVVNSIMVYTSIDLSASYLDLVKDHIYCDPEGSLSRRGTQTVMFAILRNYLSMIAPIVPILSEEVWVHTPAILKKEVVSPTMLGWYKPEEKWNDRGLVEDFGQLELVHSAVRMNIEQAKTAKQLKVSLESSVTLVTPEGSKARLLLEKYAGELARLFIVSSVDLESILPEEPVENLQRIGVSDVDSPPIENWRYLVNVALLGDECTVIVGRPKGHKCIRCWVYTAGKEGGICGRCSDTLAGWPDEKLEHLFNPQLVTPAAGEPGYNPRGGCT</sequence>
<keyword evidence="4 9" id="KW-0547">Nucleotide-binding</keyword>
<evidence type="ECO:0000256" key="5">
    <source>
        <dbReference type="ARBA" id="ARBA00022840"/>
    </source>
</evidence>
<dbReference type="GO" id="GO:0004822">
    <property type="term" value="F:isoleucine-tRNA ligase activity"/>
    <property type="evidence" value="ECO:0007669"/>
    <property type="project" value="UniProtKB-EC"/>
</dbReference>
<evidence type="ECO:0000256" key="1">
    <source>
        <dbReference type="ARBA" id="ARBA00005594"/>
    </source>
</evidence>
<dbReference type="Pfam" id="PF08264">
    <property type="entry name" value="Anticodon_1"/>
    <property type="match status" value="1"/>
</dbReference>
<dbReference type="InterPro" id="IPR009080">
    <property type="entry name" value="tRNAsynth_Ia_anticodon-bd"/>
</dbReference>
<reference evidence="12 13" key="1">
    <citation type="submission" date="2024-02" db="EMBL/GenBank/DDBJ databases">
        <title>Discinaceae phylogenomics.</title>
        <authorList>
            <person name="Dirks A.C."/>
            <person name="James T.Y."/>
        </authorList>
    </citation>
    <scope>NUCLEOTIDE SEQUENCE [LARGE SCALE GENOMIC DNA]</scope>
    <source>
        <strain evidence="12 13">ACD0624</strain>
    </source>
</reference>
<evidence type="ECO:0000313" key="13">
    <source>
        <dbReference type="Proteomes" id="UP001447188"/>
    </source>
</evidence>
<keyword evidence="6 9" id="KW-0648">Protein biosynthesis</keyword>
<evidence type="ECO:0000313" key="12">
    <source>
        <dbReference type="EMBL" id="KAL0637533.1"/>
    </source>
</evidence>
<dbReference type="PANTHER" id="PTHR42765:SF1">
    <property type="entry name" value="ISOLEUCINE--TRNA LIGASE, MITOCHONDRIAL"/>
    <property type="match status" value="1"/>
</dbReference>
<comment type="caution">
    <text evidence="12">The sequence shown here is derived from an EMBL/GenBank/DDBJ whole genome shotgun (WGS) entry which is preliminary data.</text>
</comment>
<organism evidence="12 13">
    <name type="scientific">Discina gigas</name>
    <dbReference type="NCBI Taxonomy" id="1032678"/>
    <lineage>
        <taxon>Eukaryota</taxon>
        <taxon>Fungi</taxon>
        <taxon>Dikarya</taxon>
        <taxon>Ascomycota</taxon>
        <taxon>Pezizomycotina</taxon>
        <taxon>Pezizomycetes</taxon>
        <taxon>Pezizales</taxon>
        <taxon>Discinaceae</taxon>
        <taxon>Discina</taxon>
    </lineage>
</organism>
<keyword evidence="7 9" id="KW-0030">Aminoacyl-tRNA synthetase</keyword>
<dbReference type="InterPro" id="IPR023585">
    <property type="entry name" value="Ile-tRNA-ligase_type1"/>
</dbReference>
<dbReference type="InterPro" id="IPR002301">
    <property type="entry name" value="Ile-tRNA-ligase"/>
</dbReference>
<dbReference type="EMBL" id="JBBBZM010000033">
    <property type="protein sequence ID" value="KAL0637533.1"/>
    <property type="molecule type" value="Genomic_DNA"/>
</dbReference>
<comment type="similarity">
    <text evidence="1 9">Belongs to the class-I aminoacyl-tRNA synthetase family.</text>
</comment>
<keyword evidence="3 9" id="KW-0436">Ligase</keyword>
<dbReference type="SUPFAM" id="SSF50677">
    <property type="entry name" value="ValRS/IleRS/LeuRS editing domain"/>
    <property type="match status" value="1"/>
</dbReference>
<evidence type="ECO:0000259" key="10">
    <source>
        <dbReference type="Pfam" id="PF00133"/>
    </source>
</evidence>
<feature type="domain" description="Methionyl/Valyl/Leucyl/Isoleucyl-tRNA synthetase anticodon-binding" evidence="11">
    <location>
        <begin position="738"/>
        <end position="894"/>
    </location>
</feature>
<evidence type="ECO:0000256" key="9">
    <source>
        <dbReference type="RuleBase" id="RU363035"/>
    </source>
</evidence>
<dbReference type="PRINTS" id="PR00984">
    <property type="entry name" value="TRNASYNTHILE"/>
</dbReference>
<dbReference type="InterPro" id="IPR050081">
    <property type="entry name" value="Ile-tRNA_ligase"/>
</dbReference>
<dbReference type="NCBIfam" id="TIGR00392">
    <property type="entry name" value="ileS"/>
    <property type="match status" value="1"/>
</dbReference>
<gene>
    <name evidence="12" type="primary">ISM1</name>
    <name evidence="12" type="ORF">Q9L58_003422</name>
</gene>
<feature type="domain" description="Aminoacyl-tRNA synthetase class Ia" evidence="10">
    <location>
        <begin position="45"/>
        <end position="695"/>
    </location>
</feature>
<evidence type="ECO:0000256" key="2">
    <source>
        <dbReference type="ARBA" id="ARBA00013165"/>
    </source>
</evidence>
<dbReference type="Proteomes" id="UP001447188">
    <property type="component" value="Unassembled WGS sequence"/>
</dbReference>
<evidence type="ECO:0000256" key="8">
    <source>
        <dbReference type="ARBA" id="ARBA00032665"/>
    </source>
</evidence>
<accession>A0ABR3GNT2</accession>
<dbReference type="Gene3D" id="3.40.50.620">
    <property type="entry name" value="HUPs"/>
    <property type="match status" value="2"/>
</dbReference>
<dbReference type="InterPro" id="IPR033708">
    <property type="entry name" value="Anticodon_Ile_BEm"/>
</dbReference>
<dbReference type="Gene3D" id="1.10.730.20">
    <property type="match status" value="1"/>
</dbReference>